<reference evidence="2 3" key="1">
    <citation type="submission" date="2023-02" db="EMBL/GenBank/DDBJ databases">
        <title>LHISI_Scaffold_Assembly.</title>
        <authorList>
            <person name="Stuart O.P."/>
            <person name="Cleave R."/>
            <person name="Magrath M.J.L."/>
            <person name="Mikheyev A.S."/>
        </authorList>
    </citation>
    <scope>NUCLEOTIDE SEQUENCE [LARGE SCALE GENOMIC DNA]</scope>
    <source>
        <strain evidence="2">Daus_M_001</strain>
        <tissue evidence="2">Leg muscle</tissue>
    </source>
</reference>
<feature type="compositionally biased region" description="Polar residues" evidence="1">
    <location>
        <begin position="101"/>
        <end position="110"/>
    </location>
</feature>
<gene>
    <name evidence="2" type="ORF">PR048_020231</name>
</gene>
<organism evidence="2 3">
    <name type="scientific">Dryococelus australis</name>
    <dbReference type="NCBI Taxonomy" id="614101"/>
    <lineage>
        <taxon>Eukaryota</taxon>
        <taxon>Metazoa</taxon>
        <taxon>Ecdysozoa</taxon>
        <taxon>Arthropoda</taxon>
        <taxon>Hexapoda</taxon>
        <taxon>Insecta</taxon>
        <taxon>Pterygota</taxon>
        <taxon>Neoptera</taxon>
        <taxon>Polyneoptera</taxon>
        <taxon>Phasmatodea</taxon>
        <taxon>Verophasmatodea</taxon>
        <taxon>Anareolatae</taxon>
        <taxon>Phasmatidae</taxon>
        <taxon>Eurycanthinae</taxon>
        <taxon>Dryococelus</taxon>
    </lineage>
</organism>
<evidence type="ECO:0000256" key="1">
    <source>
        <dbReference type="SAM" id="MobiDB-lite"/>
    </source>
</evidence>
<feature type="compositionally biased region" description="Basic and acidic residues" evidence="1">
    <location>
        <begin position="1"/>
        <end position="11"/>
    </location>
</feature>
<feature type="compositionally biased region" description="Basic and acidic residues" evidence="1">
    <location>
        <begin position="90"/>
        <end position="99"/>
    </location>
</feature>
<accession>A0ABQ9H632</accession>
<sequence>MKGWGKREILKNTRRQAASSGTIPTCENPGEIPPVGVGYGNPSDRQEAPSTACSTAVDQFAFLSRNLLCMQVHTAADTRRWSGAEIQGQGKREYPEKTRRQAASPSTIPTCENPGSEPARDRNRIALVGGYIQCILIK</sequence>
<feature type="region of interest" description="Disordered" evidence="1">
    <location>
        <begin position="1"/>
        <end position="50"/>
    </location>
</feature>
<evidence type="ECO:0000313" key="3">
    <source>
        <dbReference type="Proteomes" id="UP001159363"/>
    </source>
</evidence>
<protein>
    <submittedName>
        <fullName evidence="2">Uncharacterized protein</fullName>
    </submittedName>
</protein>
<keyword evidence="3" id="KW-1185">Reference proteome</keyword>
<evidence type="ECO:0000313" key="2">
    <source>
        <dbReference type="EMBL" id="KAJ8879623.1"/>
    </source>
</evidence>
<proteinExistence type="predicted"/>
<feature type="region of interest" description="Disordered" evidence="1">
    <location>
        <begin position="82"/>
        <end position="119"/>
    </location>
</feature>
<feature type="compositionally biased region" description="Polar residues" evidence="1">
    <location>
        <begin position="15"/>
        <end position="25"/>
    </location>
</feature>
<dbReference type="EMBL" id="JARBHB010000007">
    <property type="protein sequence ID" value="KAJ8879623.1"/>
    <property type="molecule type" value="Genomic_DNA"/>
</dbReference>
<comment type="caution">
    <text evidence="2">The sequence shown here is derived from an EMBL/GenBank/DDBJ whole genome shotgun (WGS) entry which is preliminary data.</text>
</comment>
<dbReference type="Proteomes" id="UP001159363">
    <property type="component" value="Chromosome 6"/>
</dbReference>
<name>A0ABQ9H632_9NEOP</name>